<keyword evidence="1" id="KW-0812">Transmembrane</keyword>
<feature type="transmembrane region" description="Helical" evidence="1">
    <location>
        <begin position="78"/>
        <end position="95"/>
    </location>
</feature>
<dbReference type="EMBL" id="BAAFGZ010000105">
    <property type="protein sequence ID" value="GAB0134990.1"/>
    <property type="molecule type" value="Genomic_DNA"/>
</dbReference>
<gene>
    <name evidence="2" type="primary">g3342</name>
    <name evidence="2" type="ORF">EsDP_00003342</name>
</gene>
<evidence type="ECO:0000313" key="2">
    <source>
        <dbReference type="EMBL" id="GAB0134990.1"/>
    </source>
</evidence>
<reference evidence="3" key="1">
    <citation type="submission" date="2024-06" db="EMBL/GenBank/DDBJ databases">
        <title>Draft Genome Sequences of Epichloe bromicola Strains Isolated from Elymus ciliaris.</title>
        <authorList>
            <consortium name="Epichloe bromicola genome sequencing consortium"/>
            <person name="Miura A."/>
            <person name="Imano S."/>
            <person name="Ashida A."/>
            <person name="Sato I."/>
            <person name="Chiba S."/>
            <person name="Tanaka A."/>
            <person name="Camagna M."/>
            <person name="Takemoto D."/>
        </authorList>
    </citation>
    <scope>NUCLEOTIDE SEQUENCE [LARGE SCALE GENOMIC DNA]</scope>
    <source>
        <strain evidence="3">DP</strain>
    </source>
</reference>
<protein>
    <submittedName>
        <fullName evidence="2">Amino-acid permease inda1</fullName>
    </submittedName>
</protein>
<name>A0ABQ0CNG1_9HYPO</name>
<proteinExistence type="predicted"/>
<sequence>MDREGNIIAEYHRSGFETTIPLGIKYNYNHIRAAAISTSGENLAYTAIIDLENYIHLESNAITGAIHSTPVTFLVVKGPQLFPVVVALYVIYYLWKSSIRVRSEAPSKYKTELQGANAALANK</sequence>
<dbReference type="Proteomes" id="UP001562357">
    <property type="component" value="Unassembled WGS sequence"/>
</dbReference>
<keyword evidence="3" id="KW-1185">Reference proteome</keyword>
<organism evidence="2 3">
    <name type="scientific">Epichloe bromicola</name>
    <dbReference type="NCBI Taxonomy" id="79588"/>
    <lineage>
        <taxon>Eukaryota</taxon>
        <taxon>Fungi</taxon>
        <taxon>Dikarya</taxon>
        <taxon>Ascomycota</taxon>
        <taxon>Pezizomycotina</taxon>
        <taxon>Sordariomycetes</taxon>
        <taxon>Hypocreomycetidae</taxon>
        <taxon>Hypocreales</taxon>
        <taxon>Clavicipitaceae</taxon>
        <taxon>Epichloe</taxon>
    </lineage>
</organism>
<keyword evidence="1" id="KW-0472">Membrane</keyword>
<keyword evidence="1" id="KW-1133">Transmembrane helix</keyword>
<evidence type="ECO:0000256" key="1">
    <source>
        <dbReference type="SAM" id="Phobius"/>
    </source>
</evidence>
<comment type="caution">
    <text evidence="2">The sequence shown here is derived from an EMBL/GenBank/DDBJ whole genome shotgun (WGS) entry which is preliminary data.</text>
</comment>
<accession>A0ABQ0CNG1</accession>
<evidence type="ECO:0000313" key="3">
    <source>
        <dbReference type="Proteomes" id="UP001562357"/>
    </source>
</evidence>